<organism evidence="2 3">
    <name type="scientific">Effrenium voratum</name>
    <dbReference type="NCBI Taxonomy" id="2562239"/>
    <lineage>
        <taxon>Eukaryota</taxon>
        <taxon>Sar</taxon>
        <taxon>Alveolata</taxon>
        <taxon>Dinophyceae</taxon>
        <taxon>Suessiales</taxon>
        <taxon>Symbiodiniaceae</taxon>
        <taxon>Effrenium</taxon>
    </lineage>
</organism>
<evidence type="ECO:0000313" key="3">
    <source>
        <dbReference type="Proteomes" id="UP001178507"/>
    </source>
</evidence>
<proteinExistence type="predicted"/>
<evidence type="ECO:0000256" key="1">
    <source>
        <dbReference type="SAM" id="MobiDB-lite"/>
    </source>
</evidence>
<protein>
    <submittedName>
        <fullName evidence="2">Uncharacterized protein</fullName>
    </submittedName>
</protein>
<dbReference type="Proteomes" id="UP001178507">
    <property type="component" value="Unassembled WGS sequence"/>
</dbReference>
<feature type="region of interest" description="Disordered" evidence="1">
    <location>
        <begin position="153"/>
        <end position="178"/>
    </location>
</feature>
<reference evidence="2" key="1">
    <citation type="submission" date="2023-08" db="EMBL/GenBank/DDBJ databases">
        <authorList>
            <person name="Chen Y."/>
            <person name="Shah S."/>
            <person name="Dougan E. K."/>
            <person name="Thang M."/>
            <person name="Chan C."/>
        </authorList>
    </citation>
    <scope>NUCLEOTIDE SEQUENCE</scope>
</reference>
<accession>A0AA36J7L0</accession>
<name>A0AA36J7L0_9DINO</name>
<sequence length="328" mass="36957">MPCHARMADPVWTLWASRGMDSEAAAFHRRIARMDEQLRRLQNHDFRPQLRGLSSSLPAPRQPLTRPGEDCSLPLPRRLLDSPGCRLSASWAASPVRNESPEQADSPLATRLADSDAFRAREQQLLSELAESQAALEKMASLVHDREEQIRRLAVSSPPEPRRDPTAEAIGGSSAEQTVRDRARVEVLRAELQERDLEVRMLRSSEKAAERRAAEQMRAARLELAETRRQQEILGLEIREAELHRQRAERAPLQLLLQPPADASPEEKRERLREAVQALKQLVQDLALEVPPEPREPKPEEIHRMPCIPEEESPVSVSPVSPVSPPCG</sequence>
<dbReference type="AlphaFoldDB" id="A0AA36J7L0"/>
<comment type="caution">
    <text evidence="2">The sequence shown here is derived from an EMBL/GenBank/DDBJ whole genome shotgun (WGS) entry which is preliminary data.</text>
</comment>
<feature type="compositionally biased region" description="Basic and acidic residues" evidence="1">
    <location>
        <begin position="292"/>
        <end position="304"/>
    </location>
</feature>
<gene>
    <name evidence="2" type="ORF">EVOR1521_LOCUS24314</name>
</gene>
<feature type="region of interest" description="Disordered" evidence="1">
    <location>
        <begin position="45"/>
        <end position="71"/>
    </location>
</feature>
<feature type="region of interest" description="Disordered" evidence="1">
    <location>
        <begin position="289"/>
        <end position="328"/>
    </location>
</feature>
<evidence type="ECO:0000313" key="2">
    <source>
        <dbReference type="EMBL" id="CAJ1401103.1"/>
    </source>
</evidence>
<dbReference type="EMBL" id="CAUJNA010003399">
    <property type="protein sequence ID" value="CAJ1401103.1"/>
    <property type="molecule type" value="Genomic_DNA"/>
</dbReference>
<keyword evidence="3" id="KW-1185">Reference proteome</keyword>